<gene>
    <name evidence="2" type="ORF">H8S22_06065</name>
</gene>
<feature type="transmembrane region" description="Helical" evidence="1">
    <location>
        <begin position="7"/>
        <end position="28"/>
    </location>
</feature>
<dbReference type="RefSeq" id="WP_024727358.1">
    <property type="nucleotide sequence ID" value="NZ_JACOOS010000005.1"/>
</dbReference>
<organism evidence="2 3">
    <name type="scientific">Anaerostipes hominis</name>
    <name type="common">ex Liu et al. 2021</name>
    <dbReference type="NCBI Taxonomy" id="2763018"/>
    <lineage>
        <taxon>Bacteria</taxon>
        <taxon>Bacillati</taxon>
        <taxon>Bacillota</taxon>
        <taxon>Clostridia</taxon>
        <taxon>Lachnospirales</taxon>
        <taxon>Lachnospiraceae</taxon>
        <taxon>Anaerostipes</taxon>
    </lineage>
</organism>
<proteinExistence type="predicted"/>
<evidence type="ECO:0000313" key="3">
    <source>
        <dbReference type="Proteomes" id="UP000635828"/>
    </source>
</evidence>
<feature type="transmembrane region" description="Helical" evidence="1">
    <location>
        <begin position="48"/>
        <end position="75"/>
    </location>
</feature>
<evidence type="ECO:0000313" key="2">
    <source>
        <dbReference type="EMBL" id="MBC5677185.1"/>
    </source>
</evidence>
<dbReference type="EMBL" id="JACOOS010000005">
    <property type="protein sequence ID" value="MBC5677185.1"/>
    <property type="molecule type" value="Genomic_DNA"/>
</dbReference>
<reference evidence="2 3" key="1">
    <citation type="submission" date="2020-08" db="EMBL/GenBank/DDBJ databases">
        <title>Genome public.</title>
        <authorList>
            <person name="Liu C."/>
            <person name="Sun Q."/>
        </authorList>
    </citation>
    <scope>NUCLEOTIDE SEQUENCE [LARGE SCALE GENOMIC DNA]</scope>
    <source>
        <strain evidence="2 3">NSJ-7</strain>
    </source>
</reference>
<keyword evidence="3" id="KW-1185">Reference proteome</keyword>
<dbReference type="Proteomes" id="UP000635828">
    <property type="component" value="Unassembled WGS sequence"/>
</dbReference>
<evidence type="ECO:0000256" key="1">
    <source>
        <dbReference type="SAM" id="Phobius"/>
    </source>
</evidence>
<keyword evidence="1" id="KW-0812">Transmembrane</keyword>
<protein>
    <submittedName>
        <fullName evidence="2">Uncharacterized protein</fullName>
    </submittedName>
</protein>
<sequence>MKIRKIIGMLLMVFGIFFGIFVGGWLLLIEPIISVCKAFDTGTLTATILGITLLKCVFASPVGTLIFLLFSWIAMKVDGFC</sequence>
<comment type="caution">
    <text evidence="2">The sequence shown here is derived from an EMBL/GenBank/DDBJ whole genome shotgun (WGS) entry which is preliminary data.</text>
</comment>
<keyword evidence="1" id="KW-0472">Membrane</keyword>
<name>A0ABR7FRD1_9FIRM</name>
<keyword evidence="1" id="KW-1133">Transmembrane helix</keyword>
<accession>A0ABR7FRD1</accession>